<gene>
    <name evidence="2" type="ORF">FBZ95_102100</name>
</gene>
<organism evidence="2 3">
    <name type="scientific">Bradyrhizobium sacchari</name>
    <dbReference type="NCBI Taxonomy" id="1399419"/>
    <lineage>
        <taxon>Bacteria</taxon>
        <taxon>Pseudomonadati</taxon>
        <taxon>Pseudomonadota</taxon>
        <taxon>Alphaproteobacteria</taxon>
        <taxon>Hyphomicrobiales</taxon>
        <taxon>Nitrobacteraceae</taxon>
        <taxon>Bradyrhizobium</taxon>
    </lineage>
</organism>
<accession>A0A560J2A2</accession>
<evidence type="ECO:0000313" key="2">
    <source>
        <dbReference type="EMBL" id="TWB80883.1"/>
    </source>
</evidence>
<evidence type="ECO:0000313" key="3">
    <source>
        <dbReference type="Proteomes" id="UP000315914"/>
    </source>
</evidence>
<dbReference type="AlphaFoldDB" id="A0A560J2A2"/>
<name>A0A560J2A2_9BRAD</name>
<proteinExistence type="predicted"/>
<dbReference type="STRING" id="1399419.A5906_13945"/>
<protein>
    <submittedName>
        <fullName evidence="2">Uncharacterized protein</fullName>
    </submittedName>
</protein>
<reference evidence="2 3" key="1">
    <citation type="submission" date="2019-06" db="EMBL/GenBank/DDBJ databases">
        <title>Genomic Encyclopedia of Type Strains, Phase IV (KMG-V): Genome sequencing to study the core and pangenomes of soil and plant-associated prokaryotes.</title>
        <authorList>
            <person name="Whitman W."/>
        </authorList>
    </citation>
    <scope>NUCLEOTIDE SEQUENCE [LARGE SCALE GENOMIC DNA]</scope>
    <source>
        <strain evidence="2 3">BR 10556</strain>
    </source>
</reference>
<keyword evidence="3" id="KW-1185">Reference proteome</keyword>
<evidence type="ECO:0000256" key="1">
    <source>
        <dbReference type="SAM" id="MobiDB-lite"/>
    </source>
</evidence>
<comment type="caution">
    <text evidence="2">The sequence shown here is derived from an EMBL/GenBank/DDBJ whole genome shotgun (WGS) entry which is preliminary data.</text>
</comment>
<dbReference type="Proteomes" id="UP000315914">
    <property type="component" value="Unassembled WGS sequence"/>
</dbReference>
<dbReference type="EMBL" id="VITW01000002">
    <property type="protein sequence ID" value="TWB80883.1"/>
    <property type="molecule type" value="Genomic_DNA"/>
</dbReference>
<feature type="region of interest" description="Disordered" evidence="1">
    <location>
        <begin position="74"/>
        <end position="96"/>
    </location>
</feature>
<sequence length="114" mass="13136">MTNRVTLTDLYQSLSKKRSLHHIGPMSRLTAVLRDMHGLAIAAASSYISRCRVNKYKRPESRISALALSKTDTESLGLSRGHPMNPGDQRQCRRRRHSDRAIEYPRSRSIWNCW</sequence>